<evidence type="ECO:0000256" key="5">
    <source>
        <dbReference type="ARBA" id="ARBA00023180"/>
    </source>
</evidence>
<dbReference type="PANTHER" id="PTHR19325:SF570">
    <property type="entry name" value="COMPLEMENT COMPONENT 4 BINDING PROTEIN, MEMBRANE"/>
    <property type="match status" value="1"/>
</dbReference>
<feature type="chain" id="PRO_5034480449" evidence="9">
    <location>
        <begin position="24"/>
        <end position="502"/>
    </location>
</feature>
<keyword evidence="3" id="KW-0677">Repeat</keyword>
<dbReference type="CDD" id="cd00033">
    <property type="entry name" value="CCP"/>
    <property type="match status" value="5"/>
</dbReference>
<gene>
    <name evidence="11" type="primary">LOC112990173</name>
</gene>
<evidence type="ECO:0000256" key="4">
    <source>
        <dbReference type="ARBA" id="ARBA00023157"/>
    </source>
</evidence>
<keyword evidence="12" id="KW-1185">Reference proteome</keyword>
<feature type="disulfide bond" evidence="6">
    <location>
        <begin position="252"/>
        <end position="279"/>
    </location>
</feature>
<dbReference type="SMART" id="SM00032">
    <property type="entry name" value="CCP"/>
    <property type="match status" value="6"/>
</dbReference>
<evidence type="ECO:0000256" key="9">
    <source>
        <dbReference type="SAM" id="SignalP"/>
    </source>
</evidence>
<dbReference type="Pfam" id="PF00084">
    <property type="entry name" value="Sushi"/>
    <property type="match status" value="5"/>
</dbReference>
<feature type="domain" description="Sushi" evidence="10">
    <location>
        <begin position="90"/>
        <end position="152"/>
    </location>
</feature>
<dbReference type="Proteomes" id="UP000694423">
    <property type="component" value="Unplaced"/>
</dbReference>
<evidence type="ECO:0000313" key="11">
    <source>
        <dbReference type="Ensembl" id="ENSDNVP00000017805.1"/>
    </source>
</evidence>
<evidence type="ECO:0000256" key="1">
    <source>
        <dbReference type="ARBA" id="ARBA00022659"/>
    </source>
</evidence>
<dbReference type="OrthoDB" id="6480633at2759"/>
<dbReference type="Gene3D" id="2.10.70.10">
    <property type="entry name" value="Complement Module, domain 1"/>
    <property type="match status" value="6"/>
</dbReference>
<dbReference type="InterPro" id="IPR050350">
    <property type="entry name" value="Compl-Cell_Adhes-Reg"/>
</dbReference>
<evidence type="ECO:0000256" key="2">
    <source>
        <dbReference type="ARBA" id="ARBA00022729"/>
    </source>
</evidence>
<feature type="domain" description="Sushi" evidence="10">
    <location>
        <begin position="341"/>
        <end position="408"/>
    </location>
</feature>
<keyword evidence="8" id="KW-0812">Transmembrane</keyword>
<keyword evidence="5" id="KW-0325">Glycoprotein</keyword>
<comment type="caution">
    <text evidence="6">Lacks conserved residue(s) required for the propagation of feature annotation.</text>
</comment>
<dbReference type="Ensembl" id="ENSDNVT00000021414.1">
    <property type="protein sequence ID" value="ENSDNVP00000017805.1"/>
    <property type="gene ID" value="ENSDNVG00000012454.1"/>
</dbReference>
<dbReference type="AlphaFoldDB" id="A0A8C4K6Z2"/>
<sequence>MGPPWSRGLELALLLVSLGRAAAEDTCEPPERFHYAELGDKFKTMDSFPVGTSVSYICRPGYMKIPGKSSTLVCGPDLQWSPTEQFCTERRCRHPGDIEGGTVHVQDPELKFGSKLTFSCKNGSRLRGTDEITCVIKMKTVDWSEDLPFCEQIPCKPPPAIANGHYSEADNYVYLTAVIYECDDVPKGMDRFSLIGSNSIFCTYDADKNGIWSGPPPQCRVVKCDNLKVQDGKKIAGFGPSYSYKDSITFKCDPGYFMVGNETVTCEEDSTWHPPKPTCEKIVEDVCGAPKITDGEVIPLKSKYGKGESVQVKCNTHCTFPDGVGEMAITCEGRDTWSSLQNCKCRPTVSGSSLDISHGRVIAGLKSSYSVGDTVTIECYAGYTLHGEANIQYIGENRWMPEVPTCQLSVYVIVIICVIVAILVLLAAFWVYKIFFSRKGNETHGASSPGLSWRNYSHLIRRKCEAERRLHASSPQSRSESDPGPGAGQRGVTEQVVTCKGN</sequence>
<dbReference type="InterPro" id="IPR035976">
    <property type="entry name" value="Sushi/SCR/CCP_sf"/>
</dbReference>
<reference evidence="11" key="2">
    <citation type="submission" date="2025-09" db="UniProtKB">
        <authorList>
            <consortium name="Ensembl"/>
        </authorList>
    </citation>
    <scope>IDENTIFICATION</scope>
</reference>
<feature type="domain" description="Sushi" evidence="10">
    <location>
        <begin position="222"/>
        <end position="281"/>
    </location>
</feature>
<dbReference type="PANTHER" id="PTHR19325">
    <property type="entry name" value="COMPLEMENT COMPONENT-RELATED SUSHI DOMAIN-CONTAINING"/>
    <property type="match status" value="1"/>
</dbReference>
<evidence type="ECO:0000313" key="12">
    <source>
        <dbReference type="Proteomes" id="UP000694423"/>
    </source>
</evidence>
<feature type="domain" description="Sushi" evidence="10">
    <location>
        <begin position="25"/>
        <end position="89"/>
    </location>
</feature>
<evidence type="ECO:0000256" key="8">
    <source>
        <dbReference type="SAM" id="Phobius"/>
    </source>
</evidence>
<keyword evidence="8" id="KW-0472">Membrane</keyword>
<dbReference type="FunFam" id="2.10.70.10:FF:000014">
    <property type="entry name" value="Membrane cofactor protein"/>
    <property type="match status" value="1"/>
</dbReference>
<feature type="signal peptide" evidence="9">
    <location>
        <begin position="1"/>
        <end position="23"/>
    </location>
</feature>
<accession>A0A8C4K6Z2</accession>
<evidence type="ECO:0000256" key="6">
    <source>
        <dbReference type="PROSITE-ProRule" id="PRU00302"/>
    </source>
</evidence>
<dbReference type="PROSITE" id="PS50923">
    <property type="entry name" value="SUSHI"/>
    <property type="match status" value="5"/>
</dbReference>
<keyword evidence="1 6" id="KW-0768">Sushi</keyword>
<reference evidence="11" key="1">
    <citation type="submission" date="2025-08" db="UniProtKB">
        <authorList>
            <consortium name="Ensembl"/>
        </authorList>
    </citation>
    <scope>IDENTIFICATION</scope>
</reference>
<protein>
    <submittedName>
        <fullName evidence="11">Membrane cofactor protein-like</fullName>
    </submittedName>
</protein>
<keyword evidence="2 9" id="KW-0732">Signal</keyword>
<feature type="region of interest" description="Disordered" evidence="7">
    <location>
        <begin position="468"/>
        <end position="502"/>
    </location>
</feature>
<feature type="domain" description="Sushi" evidence="10">
    <location>
        <begin position="153"/>
        <end position="221"/>
    </location>
</feature>
<proteinExistence type="predicted"/>
<feature type="disulfide bond" evidence="6">
    <location>
        <begin position="379"/>
        <end position="406"/>
    </location>
</feature>
<feature type="transmembrane region" description="Helical" evidence="8">
    <location>
        <begin position="408"/>
        <end position="432"/>
    </location>
</feature>
<keyword evidence="4 6" id="KW-1015">Disulfide bond</keyword>
<evidence type="ECO:0000256" key="3">
    <source>
        <dbReference type="ARBA" id="ARBA00022737"/>
    </source>
</evidence>
<dbReference type="SUPFAM" id="SSF57535">
    <property type="entry name" value="Complement control module/SCR domain"/>
    <property type="match status" value="6"/>
</dbReference>
<name>A0A8C4K6Z2_DRONO</name>
<dbReference type="InterPro" id="IPR000436">
    <property type="entry name" value="Sushi_SCR_CCP_dom"/>
</dbReference>
<evidence type="ECO:0000259" key="10">
    <source>
        <dbReference type="PROSITE" id="PS50923"/>
    </source>
</evidence>
<keyword evidence="8" id="KW-1133">Transmembrane helix</keyword>
<organism evidence="11 12">
    <name type="scientific">Dromaius novaehollandiae</name>
    <name type="common">Emu</name>
    <dbReference type="NCBI Taxonomy" id="8790"/>
    <lineage>
        <taxon>Eukaryota</taxon>
        <taxon>Metazoa</taxon>
        <taxon>Chordata</taxon>
        <taxon>Craniata</taxon>
        <taxon>Vertebrata</taxon>
        <taxon>Euteleostomi</taxon>
        <taxon>Archelosauria</taxon>
        <taxon>Archosauria</taxon>
        <taxon>Dinosauria</taxon>
        <taxon>Saurischia</taxon>
        <taxon>Theropoda</taxon>
        <taxon>Coelurosauria</taxon>
        <taxon>Aves</taxon>
        <taxon>Palaeognathae</taxon>
        <taxon>Casuariiformes</taxon>
        <taxon>Dromaiidae</taxon>
        <taxon>Dromaius</taxon>
    </lineage>
</organism>
<evidence type="ECO:0000256" key="7">
    <source>
        <dbReference type="SAM" id="MobiDB-lite"/>
    </source>
</evidence>